<organism evidence="1 2">
    <name type="scientific">Idiomarina baltica OS145</name>
    <dbReference type="NCBI Taxonomy" id="314276"/>
    <lineage>
        <taxon>Bacteria</taxon>
        <taxon>Pseudomonadati</taxon>
        <taxon>Pseudomonadota</taxon>
        <taxon>Gammaproteobacteria</taxon>
        <taxon>Alteromonadales</taxon>
        <taxon>Idiomarinaceae</taxon>
        <taxon>Idiomarina</taxon>
    </lineage>
</organism>
<keyword evidence="2" id="KW-1185">Reference proteome</keyword>
<evidence type="ECO:0000313" key="2">
    <source>
        <dbReference type="Proteomes" id="UP000016543"/>
    </source>
</evidence>
<dbReference type="EMBL" id="AAMX01000047">
    <property type="protein sequence ID" value="EAQ30812.1"/>
    <property type="molecule type" value="Genomic_DNA"/>
</dbReference>
<evidence type="ECO:0000313" key="1">
    <source>
        <dbReference type="EMBL" id="EAQ30812.1"/>
    </source>
</evidence>
<gene>
    <name evidence="1" type="ORF">OS145_03552</name>
</gene>
<reference evidence="1 2" key="1">
    <citation type="submission" date="2006-01" db="EMBL/GenBank/DDBJ databases">
        <authorList>
            <person name="Brettar I."/>
            <person name="Hofle M."/>
            <person name="Ferriera S."/>
            <person name="Johnson J."/>
            <person name="Kravitz S."/>
            <person name="Halpern A."/>
            <person name="Remington K."/>
            <person name="Beeson K."/>
            <person name="Tran B."/>
            <person name="Rogers Y.-H."/>
            <person name="Friedman R."/>
            <person name="Venter J.C."/>
        </authorList>
    </citation>
    <scope>NUCLEOTIDE SEQUENCE [LARGE SCALE GENOMIC DNA]</scope>
    <source>
        <strain evidence="1 2">OS145</strain>
    </source>
</reference>
<dbReference type="Proteomes" id="UP000016543">
    <property type="component" value="Unassembled WGS sequence"/>
</dbReference>
<proteinExistence type="predicted"/>
<name>A0ABM9WIW5_9GAMM</name>
<comment type="caution">
    <text evidence="1">The sequence shown here is derived from an EMBL/GenBank/DDBJ whole genome shotgun (WGS) entry which is preliminary data.</text>
</comment>
<sequence>MVAHNARRTGTGVACALGARADVDCRAQCATYVARSQRAPWAHGAVWVVAHNARLTWRGRSVRLGRTGRYGWSRTMRDVQGAGATCVWRAGIKKPQPLGWGHSI</sequence>
<accession>A0ABM9WIW5</accession>
<protein>
    <submittedName>
        <fullName evidence="1">Uncharacterized protein</fullName>
    </submittedName>
</protein>